<dbReference type="STRING" id="446465.Bfae_27090"/>
<keyword evidence="2" id="KW-1185">Reference proteome</keyword>
<dbReference type="PATRIC" id="fig|446465.5.peg.2673"/>
<gene>
    <name evidence="1" type="ordered locus">Bfae_27090</name>
</gene>
<sequence>MSPAPAAGVVLTVGGALPAVRALVGRFFVERGWQVHERGPALLVAETGSRRRTVLLGALAGRRFHLTAPLELHEVPGGVEVRYRWGAGAGRALGGSLGRARATRSHERTAAALAEALGADGRGVQVRRL</sequence>
<accession>C7MH32</accession>
<dbReference type="AlphaFoldDB" id="C7MH32"/>
<protein>
    <submittedName>
        <fullName evidence="1">Uncharacterized protein</fullName>
    </submittedName>
</protein>
<dbReference type="HOGENOM" id="CLU_1944582_0_0_11"/>
<evidence type="ECO:0000313" key="1">
    <source>
        <dbReference type="EMBL" id="ACU86480.1"/>
    </source>
</evidence>
<proteinExistence type="predicted"/>
<reference evidence="1 2" key="1">
    <citation type="journal article" date="2009" name="Stand. Genomic Sci.">
        <title>Complete genome sequence of Brachybacterium faecium type strain (Schefferle 6-10).</title>
        <authorList>
            <person name="Lapidus A."/>
            <person name="Pukall R."/>
            <person name="Labuttii K."/>
            <person name="Copeland A."/>
            <person name="Del Rio T.G."/>
            <person name="Nolan M."/>
            <person name="Chen F."/>
            <person name="Lucas S."/>
            <person name="Tice H."/>
            <person name="Cheng J.F."/>
            <person name="Bruce D."/>
            <person name="Goodwin L."/>
            <person name="Pitluck S."/>
            <person name="Rohde M."/>
            <person name="Goker M."/>
            <person name="Pati A."/>
            <person name="Ivanova N."/>
            <person name="Mavrommatis K."/>
            <person name="Chen A."/>
            <person name="Palaniappan K."/>
            <person name="D'haeseleer P."/>
            <person name="Chain P."/>
            <person name="Bristow J."/>
            <person name="Eisen J.A."/>
            <person name="Markowitz V."/>
            <person name="Hugenholtz P."/>
            <person name="Kyrpides N.C."/>
            <person name="Klenk H.P."/>
        </authorList>
    </citation>
    <scope>NUCLEOTIDE SEQUENCE [LARGE SCALE GENOMIC DNA]</scope>
    <source>
        <strain evidence="2">ATCC 43885 / DSM 4810 / JCM 11609 / LMG 19847 / NBRC 14762 / NCIMB 9860 / 6-10</strain>
    </source>
</reference>
<dbReference type="OrthoDB" id="4794384at2"/>
<dbReference type="eggNOG" id="ENOG502ZRJP">
    <property type="taxonomic scope" value="Bacteria"/>
</dbReference>
<dbReference type="EMBL" id="CP001643">
    <property type="protein sequence ID" value="ACU86480.1"/>
    <property type="molecule type" value="Genomic_DNA"/>
</dbReference>
<evidence type="ECO:0000313" key="2">
    <source>
        <dbReference type="Proteomes" id="UP000001919"/>
    </source>
</evidence>
<name>C7MH32_BRAFD</name>
<dbReference type="Proteomes" id="UP000001919">
    <property type="component" value="Chromosome"/>
</dbReference>
<organism evidence="1 2">
    <name type="scientific">Brachybacterium faecium (strain ATCC 43885 / DSM 4810 / JCM 11609 / LMG 19847 / NBRC 14762 / NCIMB 9860 / 6-10)</name>
    <dbReference type="NCBI Taxonomy" id="446465"/>
    <lineage>
        <taxon>Bacteria</taxon>
        <taxon>Bacillati</taxon>
        <taxon>Actinomycetota</taxon>
        <taxon>Actinomycetes</taxon>
        <taxon>Micrococcales</taxon>
        <taxon>Dermabacteraceae</taxon>
        <taxon>Brachybacterium</taxon>
    </lineage>
</organism>
<dbReference type="KEGG" id="bfa:Bfae_27090"/>